<protein>
    <submittedName>
        <fullName evidence="1">Uncharacterized protein</fullName>
    </submittedName>
</protein>
<keyword evidence="2" id="KW-1185">Reference proteome</keyword>
<dbReference type="AlphaFoldDB" id="C8PJC7"/>
<dbReference type="EMBL" id="ACYG01000027">
    <property type="protein sequence ID" value="EEV17032.1"/>
    <property type="molecule type" value="Genomic_DNA"/>
</dbReference>
<comment type="caution">
    <text evidence="1">The sequence shown here is derived from an EMBL/GenBank/DDBJ whole genome shotgun (WGS) entry which is preliminary data.</text>
</comment>
<name>C8PJC7_9BACT</name>
<organism evidence="1 2">
    <name type="scientific">Campylobacter gracilis RM3268</name>
    <dbReference type="NCBI Taxonomy" id="553220"/>
    <lineage>
        <taxon>Bacteria</taxon>
        <taxon>Pseudomonadati</taxon>
        <taxon>Campylobacterota</taxon>
        <taxon>Epsilonproteobacteria</taxon>
        <taxon>Campylobacterales</taxon>
        <taxon>Campylobacteraceae</taxon>
        <taxon>Campylobacter</taxon>
    </lineage>
</organism>
<sequence>MLPRSKFFLAANLAYHTRAEIRSQIYPQKFSMIGKQTFKRYFRKFHAF</sequence>
<reference evidence="1 2" key="1">
    <citation type="submission" date="2009-07" db="EMBL/GenBank/DDBJ databases">
        <authorList>
            <person name="Madupu R."/>
            <person name="Sebastian Y."/>
            <person name="Durkin A.S."/>
            <person name="Torralba M."/>
            <person name="Methe B."/>
            <person name="Sutton G.G."/>
            <person name="Strausberg R.L."/>
            <person name="Nelson K.E."/>
        </authorList>
    </citation>
    <scope>NUCLEOTIDE SEQUENCE [LARGE SCALE GENOMIC DNA]</scope>
    <source>
        <strain evidence="1 2">RM3268</strain>
    </source>
</reference>
<proteinExistence type="predicted"/>
<gene>
    <name evidence="1" type="ORF">CAMGR0001_1326</name>
</gene>
<evidence type="ECO:0000313" key="1">
    <source>
        <dbReference type="EMBL" id="EEV17032.1"/>
    </source>
</evidence>
<evidence type="ECO:0000313" key="2">
    <source>
        <dbReference type="Proteomes" id="UP000005709"/>
    </source>
</evidence>
<accession>C8PJC7</accession>
<dbReference type="Proteomes" id="UP000005709">
    <property type="component" value="Unassembled WGS sequence"/>
</dbReference>